<comment type="catalytic activity">
    <reaction evidence="6">
        <text>UTP + H2O = UMP + diphosphate + H(+)</text>
        <dbReference type="Rhea" id="RHEA:29395"/>
        <dbReference type="ChEBI" id="CHEBI:15377"/>
        <dbReference type="ChEBI" id="CHEBI:15378"/>
        <dbReference type="ChEBI" id="CHEBI:33019"/>
        <dbReference type="ChEBI" id="CHEBI:46398"/>
        <dbReference type="ChEBI" id="CHEBI:57865"/>
        <dbReference type="EC" id="3.6.1.9"/>
    </reaction>
</comment>
<dbReference type="PANTHER" id="PTHR43213">
    <property type="entry name" value="BIFUNCTIONAL DTTP/UTP PYROPHOSPHATASE/METHYLTRANSFERASE PROTEIN-RELATED"/>
    <property type="match status" value="1"/>
</dbReference>
<feature type="site" description="Important for substrate specificity" evidence="6">
    <location>
        <position position="11"/>
    </location>
</feature>
<dbReference type="STRING" id="29349.CLOTH_12840"/>
<dbReference type="InterPro" id="IPR003697">
    <property type="entry name" value="Maf-like"/>
</dbReference>
<comment type="cofactor">
    <cofactor evidence="1 6">
        <name>a divalent metal cation</name>
        <dbReference type="ChEBI" id="CHEBI:60240"/>
    </cofactor>
</comment>
<evidence type="ECO:0000256" key="4">
    <source>
        <dbReference type="ARBA" id="ARBA00022801"/>
    </source>
</evidence>
<evidence type="ECO:0000313" key="7">
    <source>
        <dbReference type="EMBL" id="OPJ55526.1"/>
    </source>
</evidence>
<sequence>MGIVLASSSPRRIELLSNLNLEFKVLKSEIDENVNNKDEPFITAVSLSLQKALDVASRVDKDDIVIGADTIVVFEGEILGKPNDEKQAYDTLKKLSGKYHTVVTGISIIRLSDNKKITDYVSTSVKMKELDSEKIKRYIQTKEPMDKAGAYGIQGYGALLVEKIDGDYFNVVGLPLAKLEENLYRHFNINII</sequence>
<keyword evidence="5 6" id="KW-0546">Nucleotide metabolism</keyword>
<dbReference type="CDD" id="cd00555">
    <property type="entry name" value="Maf"/>
    <property type="match status" value="1"/>
</dbReference>
<dbReference type="GO" id="GO:0036221">
    <property type="term" value="F:UTP diphosphatase activity"/>
    <property type="evidence" value="ECO:0007669"/>
    <property type="project" value="RHEA"/>
</dbReference>
<comment type="similarity">
    <text evidence="6">Belongs to the Maf family. YhdE subfamily.</text>
</comment>
<dbReference type="PANTHER" id="PTHR43213:SF5">
    <property type="entry name" value="BIFUNCTIONAL DTTP_UTP PYROPHOSPHATASE_METHYLTRANSFERASE PROTEIN-RELATED"/>
    <property type="match status" value="1"/>
</dbReference>
<comment type="function">
    <text evidence="6">Nucleoside triphosphate pyrophosphatase that hydrolyzes dTTP and UTP. May have a dual role in cell division arrest and in preventing the incorporation of modified nucleotides into cellular nucleic acids.</text>
</comment>
<dbReference type="Proteomes" id="UP000190140">
    <property type="component" value="Unassembled WGS sequence"/>
</dbReference>
<proteinExistence type="inferred from homology"/>
<protein>
    <recommendedName>
        <fullName evidence="6">dTTP/UTP pyrophosphatase</fullName>
        <shortName evidence="6">dTTPase/UTPase</shortName>
        <ecNumber evidence="6">3.6.1.9</ecNumber>
    </recommendedName>
    <alternativeName>
        <fullName evidence="6">Nucleoside triphosphate pyrophosphatase</fullName>
    </alternativeName>
    <alternativeName>
        <fullName evidence="6">Nucleotide pyrophosphatase</fullName>
        <shortName evidence="6">Nucleotide PPase</shortName>
    </alternativeName>
</protein>
<organism evidence="7 8">
    <name type="scientific">Alkalithermobacter paradoxus</name>
    <dbReference type="NCBI Taxonomy" id="29349"/>
    <lineage>
        <taxon>Bacteria</taxon>
        <taxon>Bacillati</taxon>
        <taxon>Bacillota</taxon>
        <taxon>Clostridia</taxon>
        <taxon>Peptostreptococcales</taxon>
        <taxon>Tepidibacteraceae</taxon>
        <taxon>Alkalithermobacter</taxon>
    </lineage>
</organism>
<accession>A0A1V4I6C8</accession>
<dbReference type="HAMAP" id="MF_00528">
    <property type="entry name" value="Maf"/>
    <property type="match status" value="1"/>
</dbReference>
<comment type="caution">
    <text evidence="6">Lacks conserved residue(s) required for the propagation of feature annotation.</text>
</comment>
<dbReference type="AlphaFoldDB" id="A0A1V4I6C8"/>
<dbReference type="Pfam" id="PF02545">
    <property type="entry name" value="Maf"/>
    <property type="match status" value="1"/>
</dbReference>
<evidence type="ECO:0000256" key="2">
    <source>
        <dbReference type="ARBA" id="ARBA00004496"/>
    </source>
</evidence>
<comment type="subcellular location">
    <subcellularLocation>
        <location evidence="2 6">Cytoplasm</location>
    </subcellularLocation>
</comment>
<evidence type="ECO:0000256" key="3">
    <source>
        <dbReference type="ARBA" id="ARBA00022490"/>
    </source>
</evidence>
<dbReference type="OrthoDB" id="9807767at2"/>
<keyword evidence="4 6" id="KW-0378">Hydrolase</keyword>
<keyword evidence="8" id="KW-1185">Reference proteome</keyword>
<dbReference type="FunFam" id="3.90.950.10:FF:000005">
    <property type="entry name" value="7-methyl-GTP pyrophosphatase"/>
    <property type="match status" value="1"/>
</dbReference>
<dbReference type="GO" id="GO:0005737">
    <property type="term" value="C:cytoplasm"/>
    <property type="evidence" value="ECO:0007669"/>
    <property type="project" value="UniProtKB-SubCell"/>
</dbReference>
<evidence type="ECO:0000256" key="6">
    <source>
        <dbReference type="HAMAP-Rule" id="MF_00528"/>
    </source>
</evidence>
<evidence type="ECO:0000256" key="1">
    <source>
        <dbReference type="ARBA" id="ARBA00001968"/>
    </source>
</evidence>
<dbReference type="PIRSF" id="PIRSF006305">
    <property type="entry name" value="Maf"/>
    <property type="match status" value="1"/>
</dbReference>
<dbReference type="EMBL" id="MZGW01000004">
    <property type="protein sequence ID" value="OPJ55526.1"/>
    <property type="molecule type" value="Genomic_DNA"/>
</dbReference>
<keyword evidence="3 6" id="KW-0963">Cytoplasm</keyword>
<dbReference type="NCBIfam" id="TIGR00172">
    <property type="entry name" value="maf"/>
    <property type="match status" value="1"/>
</dbReference>
<feature type="site" description="Important for substrate specificity" evidence="6">
    <location>
        <position position="154"/>
    </location>
</feature>
<feature type="site" description="Important for substrate specificity" evidence="6">
    <location>
        <position position="70"/>
    </location>
</feature>
<dbReference type="Gene3D" id="3.90.950.10">
    <property type="match status" value="1"/>
</dbReference>
<dbReference type="EC" id="3.6.1.9" evidence="6"/>
<evidence type="ECO:0000256" key="5">
    <source>
        <dbReference type="ARBA" id="ARBA00023080"/>
    </source>
</evidence>
<dbReference type="SUPFAM" id="SSF52972">
    <property type="entry name" value="ITPase-like"/>
    <property type="match status" value="1"/>
</dbReference>
<dbReference type="InterPro" id="IPR029001">
    <property type="entry name" value="ITPase-like_fam"/>
</dbReference>
<feature type="active site" description="Proton acceptor" evidence="6">
    <location>
        <position position="69"/>
    </location>
</feature>
<gene>
    <name evidence="7" type="primary">maf</name>
    <name evidence="7" type="ORF">CLOTH_12840</name>
</gene>
<evidence type="ECO:0000313" key="8">
    <source>
        <dbReference type="Proteomes" id="UP000190140"/>
    </source>
</evidence>
<name>A0A1V4I6C8_9FIRM</name>
<comment type="catalytic activity">
    <reaction evidence="6">
        <text>dTTP + H2O = dTMP + diphosphate + H(+)</text>
        <dbReference type="Rhea" id="RHEA:28534"/>
        <dbReference type="ChEBI" id="CHEBI:15377"/>
        <dbReference type="ChEBI" id="CHEBI:15378"/>
        <dbReference type="ChEBI" id="CHEBI:33019"/>
        <dbReference type="ChEBI" id="CHEBI:37568"/>
        <dbReference type="ChEBI" id="CHEBI:63528"/>
        <dbReference type="EC" id="3.6.1.9"/>
    </reaction>
</comment>
<comment type="caution">
    <text evidence="7">The sequence shown here is derived from an EMBL/GenBank/DDBJ whole genome shotgun (WGS) entry which is preliminary data.</text>
</comment>
<dbReference type="GO" id="GO:0009117">
    <property type="term" value="P:nucleotide metabolic process"/>
    <property type="evidence" value="ECO:0007669"/>
    <property type="project" value="UniProtKB-KW"/>
</dbReference>
<reference evidence="7 8" key="1">
    <citation type="submission" date="2017-03" db="EMBL/GenBank/DDBJ databases">
        <title>Genome sequence of Clostridium thermoalcaliphilum DSM 7309.</title>
        <authorList>
            <person name="Poehlein A."/>
            <person name="Daniel R."/>
        </authorList>
    </citation>
    <scope>NUCLEOTIDE SEQUENCE [LARGE SCALE GENOMIC DNA]</scope>
    <source>
        <strain evidence="7 8">DSM 7309</strain>
    </source>
</reference>
<dbReference type="RefSeq" id="WP_079412269.1">
    <property type="nucleotide sequence ID" value="NZ_MZGW01000004.1"/>
</dbReference>
<dbReference type="GO" id="GO:0036218">
    <property type="term" value="F:dTTP diphosphatase activity"/>
    <property type="evidence" value="ECO:0007669"/>
    <property type="project" value="RHEA"/>
</dbReference>